<feature type="non-terminal residue" evidence="1">
    <location>
        <position position="76"/>
    </location>
</feature>
<proteinExistence type="predicted"/>
<dbReference type="GeneID" id="19958172"/>
<accession>T0R552</accession>
<gene>
    <name evidence="1" type="ORF">SDRG_17445</name>
</gene>
<name>T0R552_SAPDV</name>
<organism evidence="1 2">
    <name type="scientific">Saprolegnia diclina (strain VS20)</name>
    <dbReference type="NCBI Taxonomy" id="1156394"/>
    <lineage>
        <taxon>Eukaryota</taxon>
        <taxon>Sar</taxon>
        <taxon>Stramenopiles</taxon>
        <taxon>Oomycota</taxon>
        <taxon>Saprolegniomycetes</taxon>
        <taxon>Saprolegniales</taxon>
        <taxon>Saprolegniaceae</taxon>
        <taxon>Saprolegnia</taxon>
    </lineage>
</organism>
<dbReference type="VEuPathDB" id="FungiDB:SDRG_17445"/>
<protein>
    <submittedName>
        <fullName evidence="1">Uncharacterized protein</fullName>
    </submittedName>
</protein>
<evidence type="ECO:0000313" key="2">
    <source>
        <dbReference type="Proteomes" id="UP000030762"/>
    </source>
</evidence>
<dbReference type="AlphaFoldDB" id="T0R552"/>
<keyword evidence="2" id="KW-1185">Reference proteome</keyword>
<dbReference type="EMBL" id="JH767514">
    <property type="protein sequence ID" value="EQC24662.1"/>
    <property type="molecule type" value="Genomic_DNA"/>
</dbReference>
<dbReference type="InParanoid" id="T0R552"/>
<dbReference type="RefSeq" id="XP_008621909.1">
    <property type="nucleotide sequence ID" value="XM_008623687.1"/>
</dbReference>
<sequence length="76" mass="8618">MERTSSTRTTLVEFNAMTSFLQVPDNFDILSGKGSKTKQLRNGQRLTVRYGYKLLADYVNQLLASTGRQWTEANAK</sequence>
<dbReference type="Proteomes" id="UP000030762">
    <property type="component" value="Unassembled WGS sequence"/>
</dbReference>
<reference evidence="1 2" key="1">
    <citation type="submission" date="2012-04" db="EMBL/GenBank/DDBJ databases">
        <title>The Genome Sequence of Saprolegnia declina VS20.</title>
        <authorList>
            <consortium name="The Broad Institute Genome Sequencing Platform"/>
            <person name="Russ C."/>
            <person name="Nusbaum C."/>
            <person name="Tyler B."/>
            <person name="van West P."/>
            <person name="Dieguez-Uribeondo J."/>
            <person name="de Bruijn I."/>
            <person name="Tripathy S."/>
            <person name="Jiang R."/>
            <person name="Young S.K."/>
            <person name="Zeng Q."/>
            <person name="Gargeya S."/>
            <person name="Fitzgerald M."/>
            <person name="Haas B."/>
            <person name="Abouelleil A."/>
            <person name="Alvarado L."/>
            <person name="Arachchi H.M."/>
            <person name="Berlin A."/>
            <person name="Chapman S.B."/>
            <person name="Goldberg J."/>
            <person name="Griggs A."/>
            <person name="Gujja S."/>
            <person name="Hansen M."/>
            <person name="Howarth C."/>
            <person name="Imamovic A."/>
            <person name="Larimer J."/>
            <person name="McCowen C."/>
            <person name="Montmayeur A."/>
            <person name="Murphy C."/>
            <person name="Neiman D."/>
            <person name="Pearson M."/>
            <person name="Priest M."/>
            <person name="Roberts A."/>
            <person name="Saif S."/>
            <person name="Shea T."/>
            <person name="Sisk P."/>
            <person name="Sykes S."/>
            <person name="Wortman J."/>
            <person name="Nusbaum C."/>
            <person name="Birren B."/>
        </authorList>
    </citation>
    <scope>NUCLEOTIDE SEQUENCE [LARGE SCALE GENOMIC DNA]</scope>
    <source>
        <strain evidence="1 2">VS20</strain>
    </source>
</reference>
<evidence type="ECO:0000313" key="1">
    <source>
        <dbReference type="EMBL" id="EQC24662.1"/>
    </source>
</evidence>